<organism evidence="4 5">
    <name type="scientific">Oerskovia turbata</name>
    <dbReference type="NCBI Taxonomy" id="1713"/>
    <lineage>
        <taxon>Bacteria</taxon>
        <taxon>Bacillati</taxon>
        <taxon>Actinomycetota</taxon>
        <taxon>Actinomycetes</taxon>
        <taxon>Micrococcales</taxon>
        <taxon>Cellulomonadaceae</taxon>
        <taxon>Oerskovia</taxon>
    </lineage>
</organism>
<keyword evidence="6" id="KW-1185">Reference proteome</keyword>
<dbReference type="EMBL" id="SDJQ01000010">
    <property type="protein sequence ID" value="RXR34494.1"/>
    <property type="molecule type" value="Genomic_DNA"/>
</dbReference>
<evidence type="ECO:0000256" key="1">
    <source>
        <dbReference type="SAM" id="MobiDB-lite"/>
    </source>
</evidence>
<dbReference type="Proteomes" id="UP000290517">
    <property type="component" value="Unassembled WGS sequence"/>
</dbReference>
<dbReference type="Proteomes" id="UP000289805">
    <property type="component" value="Unassembled WGS sequence"/>
</dbReference>
<dbReference type="AlphaFoldDB" id="A0A4Q1KYS5"/>
<comment type="caution">
    <text evidence="4">The sequence shown here is derived from an EMBL/GenBank/DDBJ whole genome shotgun (WGS) entry which is preliminary data.</text>
</comment>
<keyword evidence="2" id="KW-0812">Transmembrane</keyword>
<evidence type="ECO:0000256" key="2">
    <source>
        <dbReference type="SAM" id="Phobius"/>
    </source>
</evidence>
<feature type="transmembrane region" description="Helical" evidence="2">
    <location>
        <begin position="126"/>
        <end position="146"/>
    </location>
</feature>
<dbReference type="EMBL" id="SDJR01000003">
    <property type="protein sequence ID" value="RXR26761.1"/>
    <property type="molecule type" value="Genomic_DNA"/>
</dbReference>
<dbReference type="OrthoDB" id="4422940at2"/>
<evidence type="ECO:0000313" key="3">
    <source>
        <dbReference type="EMBL" id="RXR26761.1"/>
    </source>
</evidence>
<feature type="transmembrane region" description="Helical" evidence="2">
    <location>
        <begin position="46"/>
        <end position="66"/>
    </location>
</feature>
<feature type="region of interest" description="Disordered" evidence="1">
    <location>
        <begin position="1"/>
        <end position="39"/>
    </location>
</feature>
<dbReference type="InterPro" id="IPR025962">
    <property type="entry name" value="SdpI/YhfL"/>
</dbReference>
<keyword evidence="2" id="KW-0472">Membrane</keyword>
<feature type="transmembrane region" description="Helical" evidence="2">
    <location>
        <begin position="96"/>
        <end position="120"/>
    </location>
</feature>
<gene>
    <name evidence="3" type="ORF">EQW73_04500</name>
    <name evidence="4" type="ORF">EQW78_07995</name>
</gene>
<evidence type="ECO:0000313" key="6">
    <source>
        <dbReference type="Proteomes" id="UP000290517"/>
    </source>
</evidence>
<protein>
    <submittedName>
        <fullName evidence="4">SdpI family protein</fullName>
    </submittedName>
</protein>
<evidence type="ECO:0000313" key="5">
    <source>
        <dbReference type="Proteomes" id="UP000289805"/>
    </source>
</evidence>
<dbReference type="Pfam" id="PF13630">
    <property type="entry name" value="SdpI"/>
    <property type="match status" value="1"/>
</dbReference>
<keyword evidence="2" id="KW-1133">Transmembrane helix</keyword>
<reference evidence="5 6" key="1">
    <citation type="submission" date="2019-01" db="EMBL/GenBank/DDBJ databases">
        <title>Oerskovia turbata Genome sequencing and assembly.</title>
        <authorList>
            <person name="Dou T."/>
        </authorList>
    </citation>
    <scope>NUCLEOTIDE SEQUENCE [LARGE SCALE GENOMIC DNA]</scope>
    <source>
        <strain evidence="4 5">JCM12123</strain>
        <strain evidence="3 6">JCM3160</strain>
    </source>
</reference>
<name>A0A4Q1KYS5_9CELL</name>
<evidence type="ECO:0000313" key="4">
    <source>
        <dbReference type="EMBL" id="RXR34494.1"/>
    </source>
</evidence>
<sequence length="168" mass="17097">MIRVAAGTPAPTTVRRGLGSCRAPAARPRPPTAAHVRPRRGGGPVLAVWIIVVVALLVAWLAWLGATDRITRNALIGIRTPATQRSDAGWIAGHRAALTVVLPGAALVTALAVVGSIMGPDGATDVVFFAVAGAFLTEGFAAAVVAEVAARGADAGQGDERPGQWDVD</sequence>
<accession>A0A4Q1KYS5</accession>
<proteinExistence type="predicted"/>